<dbReference type="Gene3D" id="3.30.70.1060">
    <property type="entry name" value="Dimeric alpha+beta barrel"/>
    <property type="match status" value="1"/>
</dbReference>
<organism evidence="1 2">
    <name type="scientific">Streptomyces kaniharaensis</name>
    <dbReference type="NCBI Taxonomy" id="212423"/>
    <lineage>
        <taxon>Bacteria</taxon>
        <taxon>Bacillati</taxon>
        <taxon>Actinomycetota</taxon>
        <taxon>Actinomycetes</taxon>
        <taxon>Kitasatosporales</taxon>
        <taxon>Streptomycetaceae</taxon>
        <taxon>Streptomyces</taxon>
    </lineage>
</organism>
<dbReference type="EMBL" id="WBOF01000001">
    <property type="protein sequence ID" value="MQS15573.1"/>
    <property type="molecule type" value="Genomic_DNA"/>
</dbReference>
<accession>A0A6N7L195</accession>
<dbReference type="AlphaFoldDB" id="A0A6N7L195"/>
<evidence type="ECO:0000313" key="2">
    <source>
        <dbReference type="Proteomes" id="UP000450000"/>
    </source>
</evidence>
<keyword evidence="2" id="KW-1185">Reference proteome</keyword>
<protein>
    <recommendedName>
        <fullName evidence="3">Muconolactone delta-isomerase</fullName>
    </recommendedName>
</protein>
<evidence type="ECO:0008006" key="3">
    <source>
        <dbReference type="Google" id="ProtNLM"/>
    </source>
</evidence>
<proteinExistence type="predicted"/>
<sequence>MQFLVELRYTEPGPLLSAEQAVGLIRERVVPSLEVLAEWQEKNDTIKAGGVFAGVRAAAFVLESDSGEEIGRTLSSLPFWHDVKWEVTPLQTFRSAAEREAGVAEQVAAASGL</sequence>
<comment type="caution">
    <text evidence="1">The sequence shown here is derived from an EMBL/GenBank/DDBJ whole genome shotgun (WGS) entry which is preliminary data.</text>
</comment>
<dbReference type="Proteomes" id="UP000450000">
    <property type="component" value="Unassembled WGS sequence"/>
</dbReference>
<name>A0A6N7L195_9ACTN</name>
<dbReference type="OrthoDB" id="9958845at2"/>
<evidence type="ECO:0000313" key="1">
    <source>
        <dbReference type="EMBL" id="MQS15573.1"/>
    </source>
</evidence>
<reference evidence="1 2" key="1">
    <citation type="submission" date="2019-09" db="EMBL/GenBank/DDBJ databases">
        <title>Genome Sequences of Streptomyces kaniharaensis ATCC 21070.</title>
        <authorList>
            <person name="Zhu W."/>
            <person name="De Crecy-Lagard V."/>
            <person name="Richards N.G."/>
        </authorList>
    </citation>
    <scope>NUCLEOTIDE SEQUENCE [LARGE SCALE GENOMIC DNA]</scope>
    <source>
        <strain evidence="1 2">SF-557</strain>
    </source>
</reference>
<gene>
    <name evidence="1" type="ORF">F7Q99_25700</name>
</gene>
<dbReference type="RefSeq" id="WP_153465152.1">
    <property type="nucleotide sequence ID" value="NZ_WBOF01000001.1"/>
</dbReference>